<feature type="domain" description="YutG/PgpA" evidence="2">
    <location>
        <begin position="14"/>
        <end position="117"/>
    </location>
</feature>
<dbReference type="InterPro" id="IPR026037">
    <property type="entry name" value="PgpA"/>
</dbReference>
<name>A0AAU9EGA6_9BACT</name>
<evidence type="ECO:0000256" key="1">
    <source>
        <dbReference type="SAM" id="Phobius"/>
    </source>
</evidence>
<keyword evidence="4" id="KW-1185">Reference proteome</keyword>
<dbReference type="PIRSF" id="PIRSF006162">
    <property type="entry name" value="PgpA"/>
    <property type="match status" value="1"/>
</dbReference>
<dbReference type="GO" id="GO:0006629">
    <property type="term" value="P:lipid metabolic process"/>
    <property type="evidence" value="ECO:0007669"/>
    <property type="project" value="InterPro"/>
</dbReference>
<dbReference type="InterPro" id="IPR007686">
    <property type="entry name" value="YutG/PgpA"/>
</dbReference>
<sequence>MWIAGGGVLSGWSYVGVALCLGAAAVFFCRLALRLQVFGEDADPGSIVIDEAAGMLVAMYGIRSLGWELLAALALFRLFDITKPLGINALQRLPGAWGVVADDLLAGLYALLGWRALAWLVGLAGG</sequence>
<gene>
    <name evidence="3" type="ORF">FAK_20860</name>
</gene>
<dbReference type="PANTHER" id="PTHR36305">
    <property type="entry name" value="PHOSPHATIDYLGLYCEROPHOSPHATASE A"/>
    <property type="match status" value="1"/>
</dbReference>
<keyword evidence="1" id="KW-1133">Transmembrane helix</keyword>
<dbReference type="Proteomes" id="UP001366166">
    <property type="component" value="Chromosome"/>
</dbReference>
<dbReference type="KEGG" id="dmp:FAK_20860"/>
<dbReference type="InterPro" id="IPR036681">
    <property type="entry name" value="PgpA-like_sf"/>
</dbReference>
<reference evidence="4" key="1">
    <citation type="journal article" date="2023" name="Arch. Microbiol.">
        <title>Desulfoferula mesophilus gen. nov. sp. nov., a mesophilic sulfate-reducing bacterium isolated from a brackish lake sediment.</title>
        <authorList>
            <person name="Watanabe T."/>
            <person name="Yabe T."/>
            <person name="Tsuji J.M."/>
            <person name="Fukui M."/>
        </authorList>
    </citation>
    <scope>NUCLEOTIDE SEQUENCE [LARGE SCALE GENOMIC DNA]</scope>
    <source>
        <strain evidence="4">12FAK</strain>
    </source>
</reference>
<keyword evidence="1" id="KW-0812">Transmembrane</keyword>
<dbReference type="AlphaFoldDB" id="A0AAU9EGA6"/>
<dbReference type="PANTHER" id="PTHR36305:SF1">
    <property type="entry name" value="PHOSPHATIDYLGLYCEROPHOSPHATASE A"/>
    <property type="match status" value="1"/>
</dbReference>
<evidence type="ECO:0000313" key="3">
    <source>
        <dbReference type="EMBL" id="BEQ15020.1"/>
    </source>
</evidence>
<protein>
    <recommendedName>
        <fullName evidence="2">YutG/PgpA domain-containing protein</fullName>
    </recommendedName>
</protein>
<evidence type="ECO:0000313" key="4">
    <source>
        <dbReference type="Proteomes" id="UP001366166"/>
    </source>
</evidence>
<organism evidence="3 4">
    <name type="scientific">Desulfoferula mesophila</name>
    <dbReference type="NCBI Taxonomy" id="3058419"/>
    <lineage>
        <taxon>Bacteria</taxon>
        <taxon>Pseudomonadati</taxon>
        <taxon>Thermodesulfobacteriota</taxon>
        <taxon>Desulfarculia</taxon>
        <taxon>Desulfarculales</taxon>
        <taxon>Desulfarculaceae</taxon>
        <taxon>Desulfoferula</taxon>
    </lineage>
</organism>
<dbReference type="EMBL" id="AP028679">
    <property type="protein sequence ID" value="BEQ15020.1"/>
    <property type="molecule type" value="Genomic_DNA"/>
</dbReference>
<dbReference type="GO" id="GO:0008962">
    <property type="term" value="F:phosphatidylglycerophosphatase activity"/>
    <property type="evidence" value="ECO:0007669"/>
    <property type="project" value="InterPro"/>
</dbReference>
<proteinExistence type="predicted"/>
<keyword evidence="1" id="KW-0472">Membrane</keyword>
<dbReference type="Pfam" id="PF04608">
    <property type="entry name" value="PgpA"/>
    <property type="match status" value="1"/>
</dbReference>
<feature type="transmembrane region" description="Helical" evidence="1">
    <location>
        <begin position="12"/>
        <end position="33"/>
    </location>
</feature>
<evidence type="ECO:0000259" key="2">
    <source>
        <dbReference type="Pfam" id="PF04608"/>
    </source>
</evidence>
<accession>A0AAU9EGA6</accession>
<dbReference type="SUPFAM" id="SSF101307">
    <property type="entry name" value="YutG-like"/>
    <property type="match status" value="1"/>
</dbReference>